<comment type="caution">
    <text evidence="2">The sequence shown here is derived from an EMBL/GenBank/DDBJ whole genome shotgun (WGS) entry which is preliminary data.</text>
</comment>
<proteinExistence type="predicted"/>
<gene>
    <name evidence="2" type="ORF">WHI96_27140</name>
</gene>
<sequence>MSDGPDFAKIIRIVKISLRVIKWIVLSVVALLVIAMGLGDRLTASSLLIAVAVVAAAAGVIALGFRHSDELDYVPLWQRLRDARRDRRQRRIYVDAPHMQGYGIKVQQRIAADRAAHAAANRRFHNRG</sequence>
<evidence type="ECO:0000256" key="1">
    <source>
        <dbReference type="SAM" id="Phobius"/>
    </source>
</evidence>
<evidence type="ECO:0000313" key="2">
    <source>
        <dbReference type="EMBL" id="MEQ3542491.1"/>
    </source>
</evidence>
<keyword evidence="1" id="KW-1133">Transmembrane helix</keyword>
<evidence type="ECO:0000313" key="3">
    <source>
        <dbReference type="Proteomes" id="UP001464923"/>
    </source>
</evidence>
<protein>
    <recommendedName>
        <fullName evidence="4">PrgI family protein</fullName>
    </recommendedName>
</protein>
<keyword evidence="1" id="KW-0812">Transmembrane</keyword>
<dbReference type="RefSeq" id="WP_345643839.1">
    <property type="nucleotide sequence ID" value="NZ_BAABLY010000022.1"/>
</dbReference>
<name>A0ABV1K3M5_9PSEU</name>
<dbReference type="EMBL" id="JBEDNP010000048">
    <property type="protein sequence ID" value="MEQ3542491.1"/>
    <property type="molecule type" value="Genomic_DNA"/>
</dbReference>
<keyword evidence="3" id="KW-1185">Reference proteome</keyword>
<reference evidence="2 3" key="1">
    <citation type="submission" date="2024-03" db="EMBL/GenBank/DDBJ databases">
        <title>Draft genome sequence of Pseudonocardia tropica JCM 19149.</title>
        <authorList>
            <person name="Butdee W."/>
            <person name="Duangmal K."/>
        </authorList>
    </citation>
    <scope>NUCLEOTIDE SEQUENCE [LARGE SCALE GENOMIC DNA]</scope>
    <source>
        <strain evidence="2 3">JCM 19149</strain>
    </source>
</reference>
<keyword evidence="1" id="KW-0472">Membrane</keyword>
<organism evidence="2 3">
    <name type="scientific">Pseudonocardia tropica</name>
    <dbReference type="NCBI Taxonomy" id="681289"/>
    <lineage>
        <taxon>Bacteria</taxon>
        <taxon>Bacillati</taxon>
        <taxon>Actinomycetota</taxon>
        <taxon>Actinomycetes</taxon>
        <taxon>Pseudonocardiales</taxon>
        <taxon>Pseudonocardiaceae</taxon>
        <taxon>Pseudonocardia</taxon>
    </lineage>
</organism>
<feature type="transmembrane region" description="Helical" evidence="1">
    <location>
        <begin position="20"/>
        <end position="38"/>
    </location>
</feature>
<evidence type="ECO:0008006" key="4">
    <source>
        <dbReference type="Google" id="ProtNLM"/>
    </source>
</evidence>
<accession>A0ABV1K3M5</accession>
<feature type="transmembrane region" description="Helical" evidence="1">
    <location>
        <begin position="44"/>
        <end position="65"/>
    </location>
</feature>
<dbReference type="Proteomes" id="UP001464923">
    <property type="component" value="Unassembled WGS sequence"/>
</dbReference>